<accession>A0A0C9XA81</accession>
<dbReference type="PANTHER" id="PTHR14577:SF0">
    <property type="entry name" value="NUCLEOLAR PROTEIN 12"/>
    <property type="match status" value="1"/>
</dbReference>
<evidence type="ECO:0000256" key="3">
    <source>
        <dbReference type="ARBA" id="ARBA00023054"/>
    </source>
</evidence>
<dbReference type="GO" id="GO:0005730">
    <property type="term" value="C:nucleolus"/>
    <property type="evidence" value="ECO:0007669"/>
    <property type="project" value="UniProtKB-SubCell"/>
</dbReference>
<evidence type="ECO:0008006" key="8">
    <source>
        <dbReference type="Google" id="ProtNLM"/>
    </source>
</evidence>
<protein>
    <recommendedName>
        <fullName evidence="8">Ribosomal RNA-processing protein 17</fullName>
    </recommendedName>
</protein>
<evidence type="ECO:0000256" key="1">
    <source>
        <dbReference type="ARBA" id="ARBA00004604"/>
    </source>
</evidence>
<feature type="compositionally biased region" description="Basic and acidic residues" evidence="5">
    <location>
        <begin position="185"/>
        <end position="199"/>
    </location>
</feature>
<dbReference type="OrthoDB" id="551633at2759"/>
<dbReference type="PANTHER" id="PTHR14577">
    <property type="entry name" value="NUCLEOLAR PROTEIN 12"/>
    <property type="match status" value="1"/>
</dbReference>
<evidence type="ECO:0000313" key="7">
    <source>
        <dbReference type="Proteomes" id="UP000054477"/>
    </source>
</evidence>
<sequence length="223" mass="25601">MPRNNLAALTQSHNAIAAKKKAKREQIKEILFDDDARREFLTGFHKRKLAKAEAARNKAKEREKQERLEARREQRRMLREQAAENSAQVEKAYGAVLATGQSDDEEEWIGIQGSSSTKEQEQEYEDEEVLATVTVVEDFDIDTFIHGPTPTEPITITSVSTSKPDPVMPKTRLTSAKKKIREKKIRYETKDARKVERTKQRVRRREKAELAGGKGSRKARLKR</sequence>
<feature type="compositionally biased region" description="Basic and acidic residues" evidence="5">
    <location>
        <begin position="51"/>
        <end position="82"/>
    </location>
</feature>
<dbReference type="AlphaFoldDB" id="A0A0C9XA81"/>
<evidence type="ECO:0000256" key="4">
    <source>
        <dbReference type="ARBA" id="ARBA00023242"/>
    </source>
</evidence>
<comment type="subcellular location">
    <subcellularLocation>
        <location evidence="1">Nucleus</location>
        <location evidence="1">Nucleolus</location>
    </subcellularLocation>
</comment>
<feature type="compositionally biased region" description="Polar residues" evidence="5">
    <location>
        <begin position="152"/>
        <end position="163"/>
    </location>
</feature>
<comment type="similarity">
    <text evidence="2">Belongs to the RRP17 family.</text>
</comment>
<organism evidence="6 7">
    <name type="scientific">Laccaria amethystina LaAM-08-1</name>
    <dbReference type="NCBI Taxonomy" id="1095629"/>
    <lineage>
        <taxon>Eukaryota</taxon>
        <taxon>Fungi</taxon>
        <taxon>Dikarya</taxon>
        <taxon>Basidiomycota</taxon>
        <taxon>Agaricomycotina</taxon>
        <taxon>Agaricomycetes</taxon>
        <taxon>Agaricomycetidae</taxon>
        <taxon>Agaricales</taxon>
        <taxon>Agaricineae</taxon>
        <taxon>Hydnangiaceae</taxon>
        <taxon>Laccaria</taxon>
    </lineage>
</organism>
<keyword evidence="4" id="KW-0539">Nucleus</keyword>
<name>A0A0C9XA81_9AGAR</name>
<dbReference type="STRING" id="1095629.A0A0C9XA81"/>
<feature type="region of interest" description="Disordered" evidence="5">
    <location>
        <begin position="144"/>
        <end position="223"/>
    </location>
</feature>
<dbReference type="InterPro" id="IPR019186">
    <property type="entry name" value="Nucleolar_protein_12"/>
</dbReference>
<gene>
    <name evidence="6" type="ORF">K443DRAFT_855</name>
</gene>
<reference evidence="6 7" key="1">
    <citation type="submission" date="2014-04" db="EMBL/GenBank/DDBJ databases">
        <authorList>
            <consortium name="DOE Joint Genome Institute"/>
            <person name="Kuo A."/>
            <person name="Kohler A."/>
            <person name="Nagy L.G."/>
            <person name="Floudas D."/>
            <person name="Copeland A."/>
            <person name="Barry K.W."/>
            <person name="Cichocki N."/>
            <person name="Veneault-Fourrey C."/>
            <person name="LaButti K."/>
            <person name="Lindquist E.A."/>
            <person name="Lipzen A."/>
            <person name="Lundell T."/>
            <person name="Morin E."/>
            <person name="Murat C."/>
            <person name="Sun H."/>
            <person name="Tunlid A."/>
            <person name="Henrissat B."/>
            <person name="Grigoriev I.V."/>
            <person name="Hibbett D.S."/>
            <person name="Martin F."/>
            <person name="Nordberg H.P."/>
            <person name="Cantor M.N."/>
            <person name="Hua S.X."/>
        </authorList>
    </citation>
    <scope>NUCLEOTIDE SEQUENCE [LARGE SCALE GENOMIC DNA]</scope>
    <source>
        <strain evidence="6 7">LaAM-08-1</strain>
    </source>
</reference>
<evidence type="ECO:0000256" key="5">
    <source>
        <dbReference type="SAM" id="MobiDB-lite"/>
    </source>
</evidence>
<dbReference type="HOGENOM" id="CLU_083957_0_0_1"/>
<reference evidence="7" key="2">
    <citation type="submission" date="2015-01" db="EMBL/GenBank/DDBJ databases">
        <title>Evolutionary Origins and Diversification of the Mycorrhizal Mutualists.</title>
        <authorList>
            <consortium name="DOE Joint Genome Institute"/>
            <consortium name="Mycorrhizal Genomics Consortium"/>
            <person name="Kohler A."/>
            <person name="Kuo A."/>
            <person name="Nagy L.G."/>
            <person name="Floudas D."/>
            <person name="Copeland A."/>
            <person name="Barry K.W."/>
            <person name="Cichocki N."/>
            <person name="Veneault-Fourrey C."/>
            <person name="LaButti K."/>
            <person name="Lindquist E.A."/>
            <person name="Lipzen A."/>
            <person name="Lundell T."/>
            <person name="Morin E."/>
            <person name="Murat C."/>
            <person name="Riley R."/>
            <person name="Ohm R."/>
            <person name="Sun H."/>
            <person name="Tunlid A."/>
            <person name="Henrissat B."/>
            <person name="Grigoriev I.V."/>
            <person name="Hibbett D.S."/>
            <person name="Martin F."/>
        </authorList>
    </citation>
    <scope>NUCLEOTIDE SEQUENCE [LARGE SCALE GENOMIC DNA]</scope>
    <source>
        <strain evidence="7">LaAM-08-1</strain>
    </source>
</reference>
<feature type="compositionally biased region" description="Basic residues" evidence="5">
    <location>
        <begin position="175"/>
        <end position="184"/>
    </location>
</feature>
<proteinExistence type="inferred from homology"/>
<keyword evidence="3" id="KW-0175">Coiled coil</keyword>
<evidence type="ECO:0000256" key="2">
    <source>
        <dbReference type="ARBA" id="ARBA00007175"/>
    </source>
</evidence>
<dbReference type="GO" id="GO:0019843">
    <property type="term" value="F:rRNA binding"/>
    <property type="evidence" value="ECO:0007669"/>
    <property type="project" value="TreeGrafter"/>
</dbReference>
<evidence type="ECO:0000313" key="6">
    <source>
        <dbReference type="EMBL" id="KIK09180.1"/>
    </source>
</evidence>
<keyword evidence="7" id="KW-1185">Reference proteome</keyword>
<feature type="region of interest" description="Disordered" evidence="5">
    <location>
        <begin position="51"/>
        <end position="88"/>
    </location>
</feature>
<dbReference type="Pfam" id="PF09805">
    <property type="entry name" value="Nop25"/>
    <property type="match status" value="1"/>
</dbReference>
<dbReference type="EMBL" id="KN838539">
    <property type="protein sequence ID" value="KIK09180.1"/>
    <property type="molecule type" value="Genomic_DNA"/>
</dbReference>
<dbReference type="Proteomes" id="UP000054477">
    <property type="component" value="Unassembled WGS sequence"/>
</dbReference>